<feature type="region of interest" description="Disordered" evidence="2">
    <location>
        <begin position="100"/>
        <end position="148"/>
    </location>
</feature>
<dbReference type="NCBIfam" id="TIGR02180">
    <property type="entry name" value="GRX_euk"/>
    <property type="match status" value="1"/>
</dbReference>
<feature type="compositionally biased region" description="Basic and acidic residues" evidence="2">
    <location>
        <begin position="73"/>
        <end position="85"/>
    </location>
</feature>
<reference evidence="5 6" key="1">
    <citation type="journal article" date="2021" name="Nat. Commun.">
        <title>Genetic determinants of endophytism in the Arabidopsis root mycobiome.</title>
        <authorList>
            <person name="Mesny F."/>
            <person name="Miyauchi S."/>
            <person name="Thiergart T."/>
            <person name="Pickel B."/>
            <person name="Atanasova L."/>
            <person name="Karlsson M."/>
            <person name="Huettel B."/>
            <person name="Barry K.W."/>
            <person name="Haridas S."/>
            <person name="Chen C."/>
            <person name="Bauer D."/>
            <person name="Andreopoulos W."/>
            <person name="Pangilinan J."/>
            <person name="LaButti K."/>
            <person name="Riley R."/>
            <person name="Lipzen A."/>
            <person name="Clum A."/>
            <person name="Drula E."/>
            <person name="Henrissat B."/>
            <person name="Kohler A."/>
            <person name="Grigoriev I.V."/>
            <person name="Martin F.M."/>
            <person name="Hacquard S."/>
        </authorList>
    </citation>
    <scope>NUCLEOTIDE SEQUENCE [LARGE SCALE GENOMIC DNA]</scope>
    <source>
        <strain evidence="5 6">MPI-CAGE-CH-0241</strain>
    </source>
</reference>
<dbReference type="PRINTS" id="PR00160">
    <property type="entry name" value="GLUTAREDOXIN"/>
</dbReference>
<dbReference type="GO" id="GO:0005796">
    <property type="term" value="C:Golgi lumen"/>
    <property type="evidence" value="ECO:0007669"/>
    <property type="project" value="TreeGrafter"/>
</dbReference>
<feature type="domain" description="Glutaredoxin" evidence="4">
    <location>
        <begin position="169"/>
        <end position="233"/>
    </location>
</feature>
<proteinExistence type="inferred from homology"/>
<name>A0A9P9AT27_9HYPO</name>
<evidence type="ECO:0000256" key="3">
    <source>
        <dbReference type="SAM" id="Phobius"/>
    </source>
</evidence>
<keyword evidence="6" id="KW-1185">Reference proteome</keyword>
<dbReference type="GO" id="GO:0004362">
    <property type="term" value="F:glutathione-disulfide reductase (NADPH) activity"/>
    <property type="evidence" value="ECO:0007669"/>
    <property type="project" value="UniProtKB-ARBA"/>
</dbReference>
<evidence type="ECO:0000313" key="6">
    <source>
        <dbReference type="Proteomes" id="UP000777438"/>
    </source>
</evidence>
<dbReference type="InterPro" id="IPR014025">
    <property type="entry name" value="Glutaredoxin_subgr"/>
</dbReference>
<comment type="caution">
    <text evidence="5">The sequence shown here is derived from an EMBL/GenBank/DDBJ whole genome shotgun (WGS) entry which is preliminary data.</text>
</comment>
<dbReference type="OrthoDB" id="423313at2759"/>
<dbReference type="PANTHER" id="PTHR45694:SF5">
    <property type="entry name" value="GLUTAREDOXIN 2"/>
    <property type="match status" value="1"/>
</dbReference>
<comment type="similarity">
    <text evidence="1">Belongs to the glutaredoxin family. Monothiol subfamily.</text>
</comment>
<feature type="transmembrane region" description="Helical" evidence="3">
    <location>
        <begin position="7"/>
        <end position="24"/>
    </location>
</feature>
<dbReference type="PROSITE" id="PS51354">
    <property type="entry name" value="GLUTAREDOXIN_2"/>
    <property type="match status" value="1"/>
</dbReference>
<dbReference type="GO" id="GO:0000324">
    <property type="term" value="C:fungal-type vacuole"/>
    <property type="evidence" value="ECO:0007669"/>
    <property type="project" value="TreeGrafter"/>
</dbReference>
<dbReference type="CDD" id="cd03419">
    <property type="entry name" value="GRX_GRXh_1_2_like"/>
    <property type="match status" value="1"/>
</dbReference>
<dbReference type="FunFam" id="3.40.30.10:FF:000093">
    <property type="entry name" value="Glutaredoxin 2"/>
    <property type="match status" value="1"/>
</dbReference>
<evidence type="ECO:0000256" key="2">
    <source>
        <dbReference type="SAM" id="MobiDB-lite"/>
    </source>
</evidence>
<keyword evidence="3" id="KW-0812">Transmembrane</keyword>
<gene>
    <name evidence="5" type="ORF">B0T10DRAFT_123188</name>
</gene>
<dbReference type="GO" id="GO:0034599">
    <property type="term" value="P:cellular response to oxidative stress"/>
    <property type="evidence" value="ECO:0007669"/>
    <property type="project" value="TreeGrafter"/>
</dbReference>
<dbReference type="GO" id="GO:0005801">
    <property type="term" value="C:cis-Golgi network"/>
    <property type="evidence" value="ECO:0007669"/>
    <property type="project" value="UniProtKB-ARBA"/>
</dbReference>
<keyword evidence="3" id="KW-1133">Transmembrane helix</keyword>
<sequence length="271" mass="29640">MPSPRRVRLFMLAGIVTFVFVFYYRGYDGGHDAAYHGSPDFISKTKQAMDGSVPPGKPVIDVSTGQKAGNVPADKDGDGDIDKDDHETTAKMQERLKVAEQQAKDKANKKGGMPPDAPREIVGVGSSADGQEKEKSGTKGSSKSIDEMSKEDLLAETEIKSILKKAPMIIFSKSYCPFSKRAKGVLLEKYTILPEPYVVELDKHPLTTYMQDQLERLTGRRTVPNVMIKGKSIGGADDIIALDNEDKLVSKIIQLGSGTLDISERFVYGHS</sequence>
<evidence type="ECO:0000259" key="4">
    <source>
        <dbReference type="Pfam" id="PF00462"/>
    </source>
</evidence>
<evidence type="ECO:0000313" key="5">
    <source>
        <dbReference type="EMBL" id="KAH6898907.1"/>
    </source>
</evidence>
<dbReference type="InterPro" id="IPR011899">
    <property type="entry name" value="Glutaredoxin_euk/vir"/>
</dbReference>
<dbReference type="Gene3D" id="3.40.30.10">
    <property type="entry name" value="Glutaredoxin"/>
    <property type="match status" value="1"/>
</dbReference>
<dbReference type="InterPro" id="IPR002109">
    <property type="entry name" value="Glutaredoxin"/>
</dbReference>
<keyword evidence="3" id="KW-0472">Membrane</keyword>
<feature type="region of interest" description="Disordered" evidence="2">
    <location>
        <begin position="47"/>
        <end position="85"/>
    </location>
</feature>
<evidence type="ECO:0000256" key="1">
    <source>
        <dbReference type="ARBA" id="ARBA00009630"/>
    </source>
</evidence>
<dbReference type="AlphaFoldDB" id="A0A9P9AT27"/>
<organism evidence="5 6">
    <name type="scientific">Thelonectria olida</name>
    <dbReference type="NCBI Taxonomy" id="1576542"/>
    <lineage>
        <taxon>Eukaryota</taxon>
        <taxon>Fungi</taxon>
        <taxon>Dikarya</taxon>
        <taxon>Ascomycota</taxon>
        <taxon>Pezizomycotina</taxon>
        <taxon>Sordariomycetes</taxon>
        <taxon>Hypocreomycetidae</taxon>
        <taxon>Hypocreales</taxon>
        <taxon>Nectriaceae</taxon>
        <taxon>Thelonectria</taxon>
    </lineage>
</organism>
<protein>
    <submittedName>
        <fullName evidence="5">Thioredoxin-like protein</fullName>
    </submittedName>
</protein>
<dbReference type="EMBL" id="JAGPYM010000002">
    <property type="protein sequence ID" value="KAH6898907.1"/>
    <property type="molecule type" value="Genomic_DNA"/>
</dbReference>
<dbReference type="SUPFAM" id="SSF52833">
    <property type="entry name" value="Thioredoxin-like"/>
    <property type="match status" value="1"/>
</dbReference>
<dbReference type="InterPro" id="IPR036249">
    <property type="entry name" value="Thioredoxin-like_sf"/>
</dbReference>
<dbReference type="Pfam" id="PF00462">
    <property type="entry name" value="Glutaredoxin"/>
    <property type="match status" value="1"/>
</dbReference>
<dbReference type="Proteomes" id="UP000777438">
    <property type="component" value="Unassembled WGS sequence"/>
</dbReference>
<dbReference type="PANTHER" id="PTHR45694">
    <property type="entry name" value="GLUTAREDOXIN 2"/>
    <property type="match status" value="1"/>
</dbReference>
<accession>A0A9P9AT27</accession>